<proteinExistence type="predicted"/>
<feature type="region of interest" description="Disordered" evidence="1">
    <location>
        <begin position="98"/>
        <end position="117"/>
    </location>
</feature>
<organism evidence="3 4">
    <name type="scientific">Papaver somniferum</name>
    <name type="common">Opium poppy</name>
    <dbReference type="NCBI Taxonomy" id="3469"/>
    <lineage>
        <taxon>Eukaryota</taxon>
        <taxon>Viridiplantae</taxon>
        <taxon>Streptophyta</taxon>
        <taxon>Embryophyta</taxon>
        <taxon>Tracheophyta</taxon>
        <taxon>Spermatophyta</taxon>
        <taxon>Magnoliopsida</taxon>
        <taxon>Ranunculales</taxon>
        <taxon>Papaveraceae</taxon>
        <taxon>Papaveroideae</taxon>
        <taxon>Papaver</taxon>
    </lineage>
</organism>
<reference evidence="3 4" key="1">
    <citation type="journal article" date="2018" name="Science">
        <title>The opium poppy genome and morphinan production.</title>
        <authorList>
            <person name="Guo L."/>
            <person name="Winzer T."/>
            <person name="Yang X."/>
            <person name="Li Y."/>
            <person name="Ning Z."/>
            <person name="He Z."/>
            <person name="Teodor R."/>
            <person name="Lu Y."/>
            <person name="Bowser T.A."/>
            <person name="Graham I.A."/>
            <person name="Ye K."/>
        </authorList>
    </citation>
    <scope>NUCLEOTIDE SEQUENCE [LARGE SCALE GENOMIC DNA]</scope>
    <source>
        <strain evidence="4">cv. HN1</strain>
        <tissue evidence="3">Leaves</tissue>
    </source>
</reference>
<evidence type="ECO:0000256" key="2">
    <source>
        <dbReference type="SAM" id="Phobius"/>
    </source>
</evidence>
<evidence type="ECO:0000313" key="3">
    <source>
        <dbReference type="EMBL" id="RZC63717.1"/>
    </source>
</evidence>
<evidence type="ECO:0000256" key="1">
    <source>
        <dbReference type="SAM" id="MobiDB-lite"/>
    </source>
</evidence>
<accession>A0A4Y7JSM1</accession>
<sequence>MSPSMAPSMSGEELQQLLFSNDKSFAKDGEIMMVILVILFALFLLSLLFCCYLRLVKHSTAHKEDDIENIPTYRYSTKPNLLLPIKTTRSIKWNGMGKHEQATNENPQHNVGGSKNLAVNKSSRDDVSDVLYAVQF</sequence>
<dbReference type="AlphaFoldDB" id="A0A4Y7JSM1"/>
<keyword evidence="2" id="KW-1133">Transmembrane helix</keyword>
<keyword evidence="4" id="KW-1185">Reference proteome</keyword>
<keyword evidence="2" id="KW-0472">Membrane</keyword>
<dbReference type="Proteomes" id="UP000316621">
    <property type="component" value="Chromosome 5"/>
</dbReference>
<gene>
    <name evidence="3" type="ORF">C5167_025462</name>
</gene>
<name>A0A4Y7JSM1_PAPSO</name>
<feature type="compositionally biased region" description="Polar residues" evidence="1">
    <location>
        <begin position="103"/>
        <end position="117"/>
    </location>
</feature>
<dbReference type="Gramene" id="RZC63717">
    <property type="protein sequence ID" value="RZC63717"/>
    <property type="gene ID" value="C5167_025462"/>
</dbReference>
<evidence type="ECO:0000313" key="4">
    <source>
        <dbReference type="Proteomes" id="UP000316621"/>
    </source>
</evidence>
<protein>
    <submittedName>
        <fullName evidence="3">Uncharacterized protein</fullName>
    </submittedName>
</protein>
<keyword evidence="2" id="KW-0812">Transmembrane</keyword>
<feature type="transmembrane region" description="Helical" evidence="2">
    <location>
        <begin position="31"/>
        <end position="53"/>
    </location>
</feature>
<dbReference type="EMBL" id="CM010719">
    <property type="protein sequence ID" value="RZC63717.1"/>
    <property type="molecule type" value="Genomic_DNA"/>
</dbReference>